<evidence type="ECO:0000313" key="2">
    <source>
        <dbReference type="Proteomes" id="UP000326757"/>
    </source>
</evidence>
<evidence type="ECO:0000313" key="1">
    <source>
        <dbReference type="EMBL" id="KAB8297275.1"/>
    </source>
</evidence>
<proteinExistence type="predicted"/>
<sequence>MTGFINLRCSETAGALDIIITSRLIPDAEYLCKIIQKKSLPPQSAAKTKQVVQSDKISHAPCHLRRHCS</sequence>
<dbReference type="Proteomes" id="UP000326757">
    <property type="component" value="Unassembled WGS sequence"/>
</dbReference>
<reference evidence="1 2" key="1">
    <citation type="submission" date="2019-06" db="EMBL/GenBank/DDBJ databases">
        <title>Genome Sequence of the Brown Rot Fungal Pathogen Monilinia laxa.</title>
        <authorList>
            <person name="De Miccolis Angelini R.M."/>
            <person name="Landi L."/>
            <person name="Abate D."/>
            <person name="Pollastro S."/>
            <person name="Romanazzi G."/>
            <person name="Faretra F."/>
        </authorList>
    </citation>
    <scope>NUCLEOTIDE SEQUENCE [LARGE SCALE GENOMIC DNA]</scope>
    <source>
        <strain evidence="1 2">Mlax316</strain>
    </source>
</reference>
<accession>A0A5N6K4I1</accession>
<dbReference type="EMBL" id="VIGI01000008">
    <property type="protein sequence ID" value="KAB8297275.1"/>
    <property type="molecule type" value="Genomic_DNA"/>
</dbReference>
<organism evidence="1 2">
    <name type="scientific">Monilinia laxa</name>
    <name type="common">Brown rot fungus</name>
    <name type="synonym">Sclerotinia laxa</name>
    <dbReference type="NCBI Taxonomy" id="61186"/>
    <lineage>
        <taxon>Eukaryota</taxon>
        <taxon>Fungi</taxon>
        <taxon>Dikarya</taxon>
        <taxon>Ascomycota</taxon>
        <taxon>Pezizomycotina</taxon>
        <taxon>Leotiomycetes</taxon>
        <taxon>Helotiales</taxon>
        <taxon>Sclerotiniaceae</taxon>
        <taxon>Monilinia</taxon>
    </lineage>
</organism>
<gene>
    <name evidence="1" type="ORF">EYC80_002635</name>
</gene>
<comment type="caution">
    <text evidence="1">The sequence shown here is derived from an EMBL/GenBank/DDBJ whole genome shotgun (WGS) entry which is preliminary data.</text>
</comment>
<keyword evidence="2" id="KW-1185">Reference proteome</keyword>
<name>A0A5N6K4I1_MONLA</name>
<dbReference type="AlphaFoldDB" id="A0A5N6K4I1"/>
<protein>
    <submittedName>
        <fullName evidence="1">Uncharacterized protein</fullName>
    </submittedName>
</protein>